<dbReference type="GO" id="GO:0000178">
    <property type="term" value="C:exosome (RNase complex)"/>
    <property type="evidence" value="ECO:0007669"/>
    <property type="project" value="TreeGrafter"/>
</dbReference>
<evidence type="ECO:0000256" key="4">
    <source>
        <dbReference type="ARBA" id="ARBA00022884"/>
    </source>
</evidence>
<evidence type="ECO:0000256" key="7">
    <source>
        <dbReference type="SAM" id="MobiDB-lite"/>
    </source>
</evidence>
<dbReference type="STRING" id="1081102.A0A167URK4"/>
<dbReference type="Proteomes" id="UP000076874">
    <property type="component" value="Unassembled WGS sequence"/>
</dbReference>
<evidence type="ECO:0000256" key="5">
    <source>
        <dbReference type="ARBA" id="ARBA00023242"/>
    </source>
</evidence>
<dbReference type="InterPro" id="IPR007146">
    <property type="entry name" value="Sas10/Utp3/C1D"/>
</dbReference>
<dbReference type="AlphaFoldDB" id="A0A167URK4"/>
<dbReference type="InterPro" id="IPR011082">
    <property type="entry name" value="Exosome-assoc_fac/DNA_repair"/>
</dbReference>
<evidence type="ECO:0000256" key="1">
    <source>
        <dbReference type="ARBA" id="ARBA00004123"/>
    </source>
</evidence>
<dbReference type="GO" id="GO:0003723">
    <property type="term" value="F:RNA binding"/>
    <property type="evidence" value="ECO:0007669"/>
    <property type="project" value="UniProtKB-UniRule"/>
</dbReference>
<keyword evidence="4 6" id="KW-0694">RNA-binding</keyword>
<dbReference type="PANTHER" id="PTHR15341">
    <property type="entry name" value="SUN-COR STEROID HORMONE RECEPTOR CO-REPRESSOR"/>
    <property type="match status" value="1"/>
</dbReference>
<dbReference type="GO" id="GO:0003677">
    <property type="term" value="F:DNA binding"/>
    <property type="evidence" value="ECO:0007669"/>
    <property type="project" value="TreeGrafter"/>
</dbReference>
<protein>
    <recommendedName>
        <fullName evidence="6">Exosome complex protein</fullName>
    </recommendedName>
</protein>
<sequence length="225" mass="23392">MDDIQPRLDQLTAALDGLEAAMTPLLLDGKTGKTGKTTASKAVSNSSNSLATASLRLPLLDKARLHVLASYALESTLFCSLGLAGVDVRQHAVYRELLRVRQYMTKIDGVAKPVTAPTSRLDKAAAIRFVKADLDDPQVKAQLDALVKEAAAAATAEDDDAAAAGKESSSAAHRSHRKRGGGPAGAAPADRNKLTKRPKHGAETAGGSGSGSHKRHASSRGSRPA</sequence>
<name>A0A167URK4_9HYPO</name>
<dbReference type="EMBL" id="AZHD01000007">
    <property type="protein sequence ID" value="OAA61831.1"/>
    <property type="molecule type" value="Genomic_DNA"/>
</dbReference>
<comment type="subcellular location">
    <subcellularLocation>
        <location evidence="1 6">Nucleus</location>
    </subcellularLocation>
</comment>
<dbReference type="OrthoDB" id="1421013at2759"/>
<evidence type="ECO:0000313" key="8">
    <source>
        <dbReference type="EMBL" id="OAA61831.1"/>
    </source>
</evidence>
<dbReference type="Pfam" id="PF04000">
    <property type="entry name" value="Sas10_Utp3"/>
    <property type="match status" value="1"/>
</dbReference>
<dbReference type="GO" id="GO:0010468">
    <property type="term" value="P:regulation of gene expression"/>
    <property type="evidence" value="ECO:0007669"/>
    <property type="project" value="TreeGrafter"/>
</dbReference>
<evidence type="ECO:0000256" key="6">
    <source>
        <dbReference type="RuleBase" id="RU368003"/>
    </source>
</evidence>
<dbReference type="GO" id="GO:0000460">
    <property type="term" value="P:maturation of 5.8S rRNA"/>
    <property type="evidence" value="ECO:0007669"/>
    <property type="project" value="TreeGrafter"/>
</dbReference>
<evidence type="ECO:0000256" key="2">
    <source>
        <dbReference type="ARBA" id="ARBA00009154"/>
    </source>
</evidence>
<feature type="compositionally biased region" description="Low complexity" evidence="7">
    <location>
        <begin position="162"/>
        <end position="172"/>
    </location>
</feature>
<comment type="similarity">
    <text evidence="2 6">Belongs to the C1D family.</text>
</comment>
<reference evidence="8 9" key="1">
    <citation type="journal article" date="2016" name="Genome Biol. Evol.">
        <title>Divergent and convergent evolution of fungal pathogenicity.</title>
        <authorList>
            <person name="Shang Y."/>
            <person name="Xiao G."/>
            <person name="Zheng P."/>
            <person name="Cen K."/>
            <person name="Zhan S."/>
            <person name="Wang C."/>
        </authorList>
    </citation>
    <scope>NUCLEOTIDE SEQUENCE [LARGE SCALE GENOMIC DNA]</scope>
    <source>
        <strain evidence="8 9">RCEF 264</strain>
    </source>
</reference>
<dbReference type="GO" id="GO:0005730">
    <property type="term" value="C:nucleolus"/>
    <property type="evidence" value="ECO:0007669"/>
    <property type="project" value="TreeGrafter"/>
</dbReference>
<feature type="region of interest" description="Disordered" evidence="7">
    <location>
        <begin position="156"/>
        <end position="225"/>
    </location>
</feature>
<dbReference type="PANTHER" id="PTHR15341:SF3">
    <property type="entry name" value="NUCLEAR NUCLEIC ACID-BINDING PROTEIN C1D"/>
    <property type="match status" value="1"/>
</dbReference>
<evidence type="ECO:0000313" key="9">
    <source>
        <dbReference type="Proteomes" id="UP000076874"/>
    </source>
</evidence>
<gene>
    <name evidence="8" type="ORF">SPI_04690</name>
</gene>
<keyword evidence="3 6" id="KW-0698">rRNA processing</keyword>
<accession>A0A167URK4</accession>
<proteinExistence type="inferred from homology"/>
<comment type="caution">
    <text evidence="8">The sequence shown here is derived from an EMBL/GenBank/DDBJ whole genome shotgun (WGS) entry which is preliminary data.</text>
</comment>
<comment type="function">
    <text evidence="6">Required for exosome-dependent processing of pre-rRNA and small nucleolar RNA (snRNA) precursors. Involved in processing of 35S pre-rRNA at the A0, A1 and A2 sites.</text>
</comment>
<organism evidence="8 9">
    <name type="scientific">Niveomyces insectorum RCEF 264</name>
    <dbReference type="NCBI Taxonomy" id="1081102"/>
    <lineage>
        <taxon>Eukaryota</taxon>
        <taxon>Fungi</taxon>
        <taxon>Dikarya</taxon>
        <taxon>Ascomycota</taxon>
        <taxon>Pezizomycotina</taxon>
        <taxon>Sordariomycetes</taxon>
        <taxon>Hypocreomycetidae</taxon>
        <taxon>Hypocreales</taxon>
        <taxon>Cordycipitaceae</taxon>
        <taxon>Niveomyces</taxon>
    </lineage>
</organism>
<evidence type="ECO:0000256" key="3">
    <source>
        <dbReference type="ARBA" id="ARBA00022552"/>
    </source>
</evidence>
<keyword evidence="5 6" id="KW-0539">Nucleus</keyword>
<keyword evidence="9" id="KW-1185">Reference proteome</keyword>